<evidence type="ECO:0000313" key="2">
    <source>
        <dbReference type="EMBL" id="KAF6732157.1"/>
    </source>
</evidence>
<organism evidence="2 3">
    <name type="scientific">Oryzias melastigma</name>
    <name type="common">Marine medaka</name>
    <dbReference type="NCBI Taxonomy" id="30732"/>
    <lineage>
        <taxon>Eukaryota</taxon>
        <taxon>Metazoa</taxon>
        <taxon>Chordata</taxon>
        <taxon>Craniata</taxon>
        <taxon>Vertebrata</taxon>
        <taxon>Euteleostomi</taxon>
        <taxon>Actinopterygii</taxon>
        <taxon>Neopterygii</taxon>
        <taxon>Teleostei</taxon>
        <taxon>Neoteleostei</taxon>
        <taxon>Acanthomorphata</taxon>
        <taxon>Ovalentaria</taxon>
        <taxon>Atherinomorphae</taxon>
        <taxon>Beloniformes</taxon>
        <taxon>Adrianichthyidae</taxon>
        <taxon>Oryziinae</taxon>
        <taxon>Oryzias</taxon>
    </lineage>
</organism>
<comment type="caution">
    <text evidence="2">The sequence shown here is derived from an EMBL/GenBank/DDBJ whole genome shotgun (WGS) entry which is preliminary data.</text>
</comment>
<protein>
    <submittedName>
        <fullName evidence="2">Uncharacterized protein</fullName>
    </submittedName>
</protein>
<name>A0A834CGN4_ORYME</name>
<evidence type="ECO:0000313" key="3">
    <source>
        <dbReference type="Proteomes" id="UP000646548"/>
    </source>
</evidence>
<dbReference type="Proteomes" id="UP000646548">
    <property type="component" value="Unassembled WGS sequence"/>
</dbReference>
<feature type="region of interest" description="Disordered" evidence="1">
    <location>
        <begin position="52"/>
        <end position="75"/>
    </location>
</feature>
<dbReference type="AlphaFoldDB" id="A0A834CGN4"/>
<reference evidence="2" key="1">
    <citation type="journal article" name="BMC Genomics">
        <title>Long-read sequencing and de novo genome assembly of marine medaka (Oryzias melastigma).</title>
        <authorList>
            <person name="Liang P."/>
            <person name="Saqib H.S.A."/>
            <person name="Ni X."/>
            <person name="Shen Y."/>
        </authorList>
    </citation>
    <scope>NUCLEOTIDE SEQUENCE</scope>
    <source>
        <strain evidence="2">Bigg-433</strain>
    </source>
</reference>
<feature type="compositionally biased region" description="Basic residues" evidence="1">
    <location>
        <begin position="65"/>
        <end position="75"/>
    </location>
</feature>
<feature type="compositionally biased region" description="Basic and acidic residues" evidence="1">
    <location>
        <begin position="130"/>
        <end position="139"/>
    </location>
</feature>
<sequence>MRQQTTRYRRLLLRGFVLVRDKVSRLSALLLCGPSVRAGRLSVALQSTDCIPVPQSGGPSQHPLLRSRSRARDTGRRRKALALGVFIPARSASRRGAVLFSPPSGLSPLRSGLCKSRSHSLGGARKKRRNFSEGERNELQLEPSTGWPLVHSHFHQSAAEDEVQLRST</sequence>
<proteinExistence type="predicted"/>
<feature type="region of interest" description="Disordered" evidence="1">
    <location>
        <begin position="110"/>
        <end position="147"/>
    </location>
</feature>
<gene>
    <name evidence="2" type="ORF">FQA47_017943</name>
</gene>
<accession>A0A834CGN4</accession>
<dbReference type="EMBL" id="WKFB01000197">
    <property type="protein sequence ID" value="KAF6732157.1"/>
    <property type="molecule type" value="Genomic_DNA"/>
</dbReference>
<evidence type="ECO:0000256" key="1">
    <source>
        <dbReference type="SAM" id="MobiDB-lite"/>
    </source>
</evidence>